<dbReference type="InterPro" id="IPR005334">
    <property type="entry name" value="Tctex-1-like"/>
</dbReference>
<feature type="region of interest" description="Disordered" evidence="2">
    <location>
        <begin position="35"/>
        <end position="54"/>
    </location>
</feature>
<dbReference type="CTD" id="6991"/>
<evidence type="ECO:0000313" key="4">
    <source>
        <dbReference type="RefSeq" id="XP_020656878.2"/>
    </source>
</evidence>
<evidence type="ECO:0000313" key="3">
    <source>
        <dbReference type="Proteomes" id="UP001652642"/>
    </source>
</evidence>
<dbReference type="GeneID" id="110083082"/>
<protein>
    <submittedName>
        <fullName evidence="4">Dynein light chain Tctex-type protein 2</fullName>
    </submittedName>
</protein>
<dbReference type="GO" id="GO:0007018">
    <property type="term" value="P:microtubule-based movement"/>
    <property type="evidence" value="ECO:0007669"/>
    <property type="project" value="TreeGrafter"/>
</dbReference>
<comment type="similarity">
    <text evidence="1">Belongs to the dynein light chain Tctex-type family.</text>
</comment>
<keyword evidence="3" id="KW-1185">Reference proteome</keyword>
<dbReference type="RefSeq" id="XP_020656878.2">
    <property type="nucleotide sequence ID" value="XM_020801219.2"/>
</dbReference>
<sequence>MEKKKAPTATPSHPMAGAGKYSAFDREALIRMAKHRASSHDVSGSEPDDDSTTDFTKNELLAFKTSFARPRYGNTYRMEPYKKCEVHVIRKRVEGILKTKLQDFKYSGSEGCTTCTGLAEEILAVLEELGYDRYKYIVQVFLVEKTGQSVHIASRWVWDVARDTWVQAQHETENYVAVALIVACYYE</sequence>
<evidence type="ECO:0000256" key="2">
    <source>
        <dbReference type="SAM" id="MobiDB-lite"/>
    </source>
</evidence>
<dbReference type="KEGG" id="pvt:110083082"/>
<dbReference type="GO" id="GO:0005868">
    <property type="term" value="C:cytoplasmic dynein complex"/>
    <property type="evidence" value="ECO:0007669"/>
    <property type="project" value="TreeGrafter"/>
</dbReference>
<dbReference type="GO" id="GO:0045505">
    <property type="term" value="F:dynein intermediate chain binding"/>
    <property type="evidence" value="ECO:0007669"/>
    <property type="project" value="TreeGrafter"/>
</dbReference>
<dbReference type="InterPro" id="IPR038586">
    <property type="entry name" value="Tctex-1-like_sf"/>
</dbReference>
<name>A0A6J0UA20_9SAUR</name>
<evidence type="ECO:0000256" key="1">
    <source>
        <dbReference type="ARBA" id="ARBA00005361"/>
    </source>
</evidence>
<dbReference type="InParanoid" id="A0A6J0UA20"/>
<dbReference type="AlphaFoldDB" id="A0A6J0UA20"/>
<dbReference type="OrthoDB" id="10248487at2759"/>
<dbReference type="Gene3D" id="3.30.1140.40">
    <property type="entry name" value="Tctex-1"/>
    <property type="match status" value="1"/>
</dbReference>
<gene>
    <name evidence="4" type="primary">DYNLT2</name>
</gene>
<organism evidence="3 4">
    <name type="scientific">Pogona vitticeps</name>
    <name type="common">central bearded dragon</name>
    <dbReference type="NCBI Taxonomy" id="103695"/>
    <lineage>
        <taxon>Eukaryota</taxon>
        <taxon>Metazoa</taxon>
        <taxon>Chordata</taxon>
        <taxon>Craniata</taxon>
        <taxon>Vertebrata</taxon>
        <taxon>Euteleostomi</taxon>
        <taxon>Lepidosauria</taxon>
        <taxon>Squamata</taxon>
        <taxon>Bifurcata</taxon>
        <taxon>Unidentata</taxon>
        <taxon>Episquamata</taxon>
        <taxon>Toxicofera</taxon>
        <taxon>Iguania</taxon>
        <taxon>Acrodonta</taxon>
        <taxon>Agamidae</taxon>
        <taxon>Amphibolurinae</taxon>
        <taxon>Pogona</taxon>
    </lineage>
</organism>
<dbReference type="PANTHER" id="PTHR21255">
    <property type="entry name" value="T-COMPLEX-ASSOCIATED-TESTIS-EXPRESSED 1/ DYNEIN LIGHT CHAIN"/>
    <property type="match status" value="1"/>
</dbReference>
<dbReference type="PANTHER" id="PTHR21255:SF27">
    <property type="entry name" value="DYNEIN LIGHT CHAIN TCTEX-TYPE PROTEIN 2"/>
    <property type="match status" value="1"/>
</dbReference>
<proteinExistence type="inferred from homology"/>
<dbReference type="Proteomes" id="UP001652642">
    <property type="component" value="Chromosome 1"/>
</dbReference>
<reference evidence="3" key="1">
    <citation type="submission" date="2025-05" db="UniProtKB">
        <authorList>
            <consortium name="RefSeq"/>
        </authorList>
    </citation>
    <scope>NUCLEOTIDE SEQUENCE [LARGE SCALE GENOMIC DNA]</scope>
</reference>
<dbReference type="Pfam" id="PF03645">
    <property type="entry name" value="Tctex-1"/>
    <property type="match status" value="1"/>
</dbReference>
<dbReference type="GO" id="GO:0005737">
    <property type="term" value="C:cytoplasm"/>
    <property type="evidence" value="ECO:0007669"/>
    <property type="project" value="TreeGrafter"/>
</dbReference>
<dbReference type="CDD" id="cd21460">
    <property type="entry name" value="DLC-like_TCTEX1D3"/>
    <property type="match status" value="1"/>
</dbReference>
<accession>A0A6J0UA20</accession>
<reference evidence="4" key="2">
    <citation type="submission" date="2025-08" db="UniProtKB">
        <authorList>
            <consortium name="RefSeq"/>
        </authorList>
    </citation>
    <scope>IDENTIFICATION</scope>
</reference>